<dbReference type="RefSeq" id="WP_210846211.1">
    <property type="nucleotide sequence ID" value="NZ_JAGKON010000013.1"/>
</dbReference>
<organism evidence="1 2">
    <name type="scientific">Klebsiella oxytoca</name>
    <dbReference type="NCBI Taxonomy" id="571"/>
    <lineage>
        <taxon>Bacteria</taxon>
        <taxon>Pseudomonadati</taxon>
        <taxon>Pseudomonadota</taxon>
        <taxon>Gammaproteobacteria</taxon>
        <taxon>Enterobacterales</taxon>
        <taxon>Enterobacteriaceae</taxon>
        <taxon>Klebsiella/Raoultella group</taxon>
        <taxon>Klebsiella</taxon>
    </lineage>
</organism>
<evidence type="ECO:0000313" key="2">
    <source>
        <dbReference type="Proteomes" id="UP000673434"/>
    </source>
</evidence>
<sequence length="125" mass="14717">MKNLIKFINFIFRKSSSVASTETLYCNDPIVIEDLGRRVEHKEAFFNLYVRSTCDSGSHFPVYLAQMIRYCRLHMYSLPTEERQSFFDFCLIHKVDISDESLEIANQNEIECYTELNELRAKTKA</sequence>
<dbReference type="EMBL" id="JAGKON010000013">
    <property type="protein sequence ID" value="MBQ0600804.1"/>
    <property type="molecule type" value="Genomic_DNA"/>
</dbReference>
<name>A0AAP2BI80_KLEOX</name>
<proteinExistence type="predicted"/>
<dbReference type="AlphaFoldDB" id="A0AAP2BI80"/>
<gene>
    <name evidence="1" type="ORF">J7S78_13485</name>
</gene>
<reference evidence="1 2" key="1">
    <citation type="submission" date="2021-03" db="EMBL/GenBank/DDBJ databases">
        <authorList>
            <person name="Stanton E."/>
        </authorList>
    </citation>
    <scope>NUCLEOTIDE SEQUENCE [LARGE SCALE GENOMIC DNA]</scope>
    <source>
        <strain evidence="1 2">2020EL-00037</strain>
    </source>
</reference>
<dbReference type="Proteomes" id="UP000673434">
    <property type="component" value="Unassembled WGS sequence"/>
</dbReference>
<comment type="caution">
    <text evidence="1">The sequence shown here is derived from an EMBL/GenBank/DDBJ whole genome shotgun (WGS) entry which is preliminary data.</text>
</comment>
<protein>
    <submittedName>
        <fullName evidence="1">Uncharacterized protein</fullName>
    </submittedName>
</protein>
<evidence type="ECO:0000313" key="1">
    <source>
        <dbReference type="EMBL" id="MBQ0600804.1"/>
    </source>
</evidence>
<keyword evidence="2" id="KW-1185">Reference proteome</keyword>
<accession>A0AAP2BI80</accession>